<evidence type="ECO:0000313" key="1">
    <source>
        <dbReference type="EMBL" id="CAD1831729.1"/>
    </source>
</evidence>
<evidence type="ECO:0008006" key="2">
    <source>
        <dbReference type="Google" id="ProtNLM"/>
    </source>
</evidence>
<proteinExistence type="predicted"/>
<accession>A0A6V7PLL4</accession>
<reference evidence="1" key="1">
    <citation type="submission" date="2020-07" db="EMBL/GenBank/DDBJ databases">
        <authorList>
            <person name="Lin J."/>
        </authorList>
    </citation>
    <scope>NUCLEOTIDE SEQUENCE</scope>
</reference>
<protein>
    <recommendedName>
        <fullName evidence="2">Retrotransposon gag domain-containing protein</fullName>
    </recommendedName>
</protein>
<name>A0A6V7PLL4_ANACO</name>
<dbReference type="AlphaFoldDB" id="A0A6V7PLL4"/>
<dbReference type="EMBL" id="LR862149">
    <property type="protein sequence ID" value="CAD1831729.1"/>
    <property type="molecule type" value="Genomic_DNA"/>
</dbReference>
<organism evidence="1">
    <name type="scientific">Ananas comosus var. bracteatus</name>
    <name type="common">red pineapple</name>
    <dbReference type="NCBI Taxonomy" id="296719"/>
    <lineage>
        <taxon>Eukaryota</taxon>
        <taxon>Viridiplantae</taxon>
        <taxon>Streptophyta</taxon>
        <taxon>Embryophyta</taxon>
        <taxon>Tracheophyta</taxon>
        <taxon>Spermatophyta</taxon>
        <taxon>Magnoliopsida</taxon>
        <taxon>Liliopsida</taxon>
        <taxon>Poales</taxon>
        <taxon>Bromeliaceae</taxon>
        <taxon>Bromelioideae</taxon>
        <taxon>Ananas</taxon>
    </lineage>
</organism>
<gene>
    <name evidence="1" type="ORF">CB5_LOCUS14940</name>
</gene>
<sequence>MDGSRQAWQQKYEALRIEEATSYEKLRQESARMHQQLVDLLTALGPNSQSVNSPLMIREDQQVAYSKYSSSNPEMQQNIRGKEVRIPVSIEQKHQPQYMPYTGLSFPEFNGEGPEIWVEACEQYFDRYQVPEQQWIGIASMHIEGDARFWKQAYFFNRPRVNWSEFSDAICKRFTAAKEGYPIREFST</sequence>